<feature type="domain" description="Flagellar basal body rod protein N-terminal" evidence="7">
    <location>
        <begin position="13"/>
        <end position="41"/>
    </location>
</feature>
<evidence type="ECO:0000256" key="2">
    <source>
        <dbReference type="ARBA" id="ARBA00009677"/>
    </source>
</evidence>
<comment type="function">
    <text evidence="5 6">Structural component of flagellum, the bacterial motility apparatus. Part of the rod structure of flagellar basal body.</text>
</comment>
<dbReference type="RefSeq" id="WP_326927134.1">
    <property type="nucleotide sequence ID" value="NZ_CP123443.1"/>
</dbReference>
<comment type="subunit">
    <text evidence="6">The basal body constitutes a major portion of the flagellar organelle and consists of a number of rings mounted on a central rod.</text>
</comment>
<keyword evidence="8" id="KW-0966">Cell projection</keyword>
<keyword evidence="4 6" id="KW-0975">Bacterial flagellum</keyword>
<keyword evidence="8" id="KW-0969">Cilium</keyword>
<dbReference type="PANTHER" id="PTHR30435">
    <property type="entry name" value="FLAGELLAR PROTEIN"/>
    <property type="match status" value="1"/>
</dbReference>
<dbReference type="EMBL" id="CP123443">
    <property type="protein sequence ID" value="WGK68947.1"/>
    <property type="molecule type" value="Genomic_DNA"/>
</dbReference>
<organism evidence="8 9">
    <name type="scientific">Candidatus Haliotispira prima</name>
    <dbReference type="NCBI Taxonomy" id="3034016"/>
    <lineage>
        <taxon>Bacteria</taxon>
        <taxon>Pseudomonadati</taxon>
        <taxon>Spirochaetota</taxon>
        <taxon>Spirochaetia</taxon>
        <taxon>Spirochaetales</taxon>
        <taxon>Spirochaetaceae</taxon>
        <taxon>Candidatus Haliotispira</taxon>
    </lineage>
</organism>
<dbReference type="Proteomes" id="UP001228690">
    <property type="component" value="Chromosome"/>
</dbReference>
<proteinExistence type="inferred from homology"/>
<evidence type="ECO:0000313" key="8">
    <source>
        <dbReference type="EMBL" id="WGK68947.1"/>
    </source>
</evidence>
<sequence>MFERTTFGRTLDILERSMQVASVRRDVIANNLANAGTPNFKRSSISFEAQLGRALASEQEPVIPVKTADPRHVDPFRLRDYQAVQPRRTLDYLSQSDNNGNNVDYDQEVGDALKNQMRYESMAAAVGFEFGQIKKVLS</sequence>
<protein>
    <recommendedName>
        <fullName evidence="3 6">Flagellar basal body rod protein FlgB</fullName>
    </recommendedName>
</protein>
<dbReference type="Pfam" id="PF00460">
    <property type="entry name" value="Flg_bb_rod"/>
    <property type="match status" value="1"/>
</dbReference>
<comment type="subcellular location">
    <subcellularLocation>
        <location evidence="1 6">Bacterial flagellum basal body</location>
    </subcellularLocation>
</comment>
<accession>A0ABY8MG52</accession>
<evidence type="ECO:0000259" key="7">
    <source>
        <dbReference type="Pfam" id="PF00460"/>
    </source>
</evidence>
<dbReference type="InterPro" id="IPR001444">
    <property type="entry name" value="Flag_bb_rod_N"/>
</dbReference>
<evidence type="ECO:0000256" key="3">
    <source>
        <dbReference type="ARBA" id="ARBA00014376"/>
    </source>
</evidence>
<evidence type="ECO:0000256" key="5">
    <source>
        <dbReference type="ARBA" id="ARBA00024934"/>
    </source>
</evidence>
<evidence type="ECO:0000256" key="4">
    <source>
        <dbReference type="ARBA" id="ARBA00023143"/>
    </source>
</evidence>
<reference evidence="8 9" key="1">
    <citation type="submission" date="2023-04" db="EMBL/GenBank/DDBJ databases">
        <title>Spirochaete genome identified in red abalone sample constitutes a novel genus.</title>
        <authorList>
            <person name="Sharma S.P."/>
            <person name="Purcell C.M."/>
            <person name="Hyde J.R."/>
            <person name="Severin A.J."/>
        </authorList>
    </citation>
    <scope>NUCLEOTIDE SEQUENCE [LARGE SCALE GENOMIC DNA]</scope>
    <source>
        <strain evidence="8 9">SP-2023</strain>
    </source>
</reference>
<evidence type="ECO:0000256" key="6">
    <source>
        <dbReference type="PIRNR" id="PIRNR002889"/>
    </source>
</evidence>
<evidence type="ECO:0000313" key="9">
    <source>
        <dbReference type="Proteomes" id="UP001228690"/>
    </source>
</evidence>
<dbReference type="InterPro" id="IPR006300">
    <property type="entry name" value="FlgB"/>
</dbReference>
<gene>
    <name evidence="8" type="primary">flgB</name>
    <name evidence="8" type="ORF">P0082_10740</name>
</gene>
<evidence type="ECO:0000256" key="1">
    <source>
        <dbReference type="ARBA" id="ARBA00004117"/>
    </source>
</evidence>
<keyword evidence="9" id="KW-1185">Reference proteome</keyword>
<keyword evidence="8" id="KW-0282">Flagellum</keyword>
<name>A0ABY8MG52_9SPIO</name>
<dbReference type="NCBIfam" id="TIGR01396">
    <property type="entry name" value="FlgB"/>
    <property type="match status" value="1"/>
</dbReference>
<dbReference type="PIRSF" id="PIRSF002889">
    <property type="entry name" value="Rod_FlgB"/>
    <property type="match status" value="1"/>
</dbReference>
<dbReference type="PANTHER" id="PTHR30435:SF12">
    <property type="entry name" value="FLAGELLAR BASAL BODY ROD PROTEIN FLGB"/>
    <property type="match status" value="1"/>
</dbReference>
<comment type="similarity">
    <text evidence="2 6">Belongs to the flagella basal body rod proteins family.</text>
</comment>